<proteinExistence type="inferred from homology"/>
<feature type="transmembrane region" description="Helical" evidence="8">
    <location>
        <begin position="180"/>
        <end position="201"/>
    </location>
</feature>
<evidence type="ECO:0000256" key="3">
    <source>
        <dbReference type="ARBA" id="ARBA00022448"/>
    </source>
</evidence>
<evidence type="ECO:0000256" key="8">
    <source>
        <dbReference type="SAM" id="Phobius"/>
    </source>
</evidence>
<keyword evidence="10" id="KW-1185">Reference proteome</keyword>
<evidence type="ECO:0000256" key="4">
    <source>
        <dbReference type="ARBA" id="ARBA00022475"/>
    </source>
</evidence>
<accession>A0A0V8JMJ8</accession>
<gene>
    <name evidence="9" type="ORF">AS180_08950</name>
</gene>
<comment type="caution">
    <text evidence="9">The sequence shown here is derived from an EMBL/GenBank/DDBJ whole genome shotgun (WGS) entry which is preliminary data.</text>
</comment>
<dbReference type="PANTHER" id="PTHR34979:SF1">
    <property type="entry name" value="INNER MEMBRANE PROTEIN YGAZ"/>
    <property type="match status" value="1"/>
</dbReference>
<feature type="transmembrane region" description="Helical" evidence="8">
    <location>
        <begin position="35"/>
        <end position="52"/>
    </location>
</feature>
<organism evidence="9 10">
    <name type="scientific">Priestia veravalensis</name>
    <dbReference type="NCBI Taxonomy" id="1414648"/>
    <lineage>
        <taxon>Bacteria</taxon>
        <taxon>Bacillati</taxon>
        <taxon>Bacillota</taxon>
        <taxon>Bacilli</taxon>
        <taxon>Bacillales</taxon>
        <taxon>Bacillaceae</taxon>
        <taxon>Priestia</taxon>
    </lineage>
</organism>
<keyword evidence="7 8" id="KW-0472">Membrane</keyword>
<comment type="subcellular location">
    <subcellularLocation>
        <location evidence="1">Cell membrane</location>
        <topology evidence="1">Multi-pass membrane protein</topology>
    </subcellularLocation>
</comment>
<dbReference type="GO" id="GO:1903785">
    <property type="term" value="P:L-valine transmembrane transport"/>
    <property type="evidence" value="ECO:0007669"/>
    <property type="project" value="TreeGrafter"/>
</dbReference>
<keyword evidence="3" id="KW-0813">Transport</keyword>
<sequence>MNRGGGYVITEKAFVERESAIPTFSQGVKDCVPTLLGYISIGIACGVVGVASKLSVLEVALLAIFVYAGAAQFIFCALLVADSPASAIILTIFIVNLRHLLLCATLAPHFTRYSLVKNIGIGALITDESFGVAANKIAKGEHITDRWMNGLNITAYFSWICACVVGALFGNVIVDPEALGLDFALIAMFVALLVLQLQSLAPKKLRHSLTLTAYMTIAMITLSFFMPSHVAVIVSTIIVATIGVMTEK</sequence>
<dbReference type="Proteomes" id="UP000053681">
    <property type="component" value="Unassembled WGS sequence"/>
</dbReference>
<keyword evidence="5 8" id="KW-0812">Transmembrane</keyword>
<reference evidence="9 10" key="1">
    <citation type="submission" date="2015-11" db="EMBL/GenBank/DDBJ databases">
        <title>Bacillus caseinolyticus sp nov.</title>
        <authorList>
            <person name="Dastager S.G."/>
            <person name="Mawlankar R."/>
        </authorList>
    </citation>
    <scope>NUCLEOTIDE SEQUENCE [LARGE SCALE GENOMIC DNA]</scope>
    <source>
        <strain evidence="9 10">SGD-V-76</strain>
    </source>
</reference>
<evidence type="ECO:0000256" key="2">
    <source>
        <dbReference type="ARBA" id="ARBA00010735"/>
    </source>
</evidence>
<evidence type="ECO:0000256" key="5">
    <source>
        <dbReference type="ARBA" id="ARBA00022692"/>
    </source>
</evidence>
<evidence type="ECO:0000256" key="7">
    <source>
        <dbReference type="ARBA" id="ARBA00023136"/>
    </source>
</evidence>
<evidence type="ECO:0000313" key="9">
    <source>
        <dbReference type="EMBL" id="KSU88267.1"/>
    </source>
</evidence>
<evidence type="ECO:0000313" key="10">
    <source>
        <dbReference type="Proteomes" id="UP000053681"/>
    </source>
</evidence>
<keyword evidence="6 8" id="KW-1133">Transmembrane helix</keyword>
<dbReference type="Pfam" id="PF03591">
    <property type="entry name" value="AzlC"/>
    <property type="match status" value="1"/>
</dbReference>
<protein>
    <submittedName>
        <fullName evidence="9">Branched-chain amino acid ABC transporter permease</fullName>
    </submittedName>
</protein>
<name>A0A0V8JMJ8_9BACI</name>
<dbReference type="EMBL" id="LNQP01000026">
    <property type="protein sequence ID" value="KSU88267.1"/>
    <property type="molecule type" value="Genomic_DNA"/>
</dbReference>
<evidence type="ECO:0000256" key="6">
    <source>
        <dbReference type="ARBA" id="ARBA00022989"/>
    </source>
</evidence>
<evidence type="ECO:0000256" key="1">
    <source>
        <dbReference type="ARBA" id="ARBA00004651"/>
    </source>
</evidence>
<dbReference type="PANTHER" id="PTHR34979">
    <property type="entry name" value="INNER MEMBRANE PROTEIN YGAZ"/>
    <property type="match status" value="1"/>
</dbReference>
<feature type="transmembrane region" description="Helical" evidence="8">
    <location>
        <begin position="153"/>
        <end position="174"/>
    </location>
</feature>
<feature type="transmembrane region" description="Helical" evidence="8">
    <location>
        <begin position="87"/>
        <end position="107"/>
    </location>
</feature>
<comment type="similarity">
    <text evidence="2">Belongs to the AzlC family.</text>
</comment>
<feature type="transmembrane region" description="Helical" evidence="8">
    <location>
        <begin position="59"/>
        <end position="81"/>
    </location>
</feature>
<feature type="transmembrane region" description="Helical" evidence="8">
    <location>
        <begin position="213"/>
        <end position="245"/>
    </location>
</feature>
<keyword evidence="4" id="KW-1003">Cell membrane</keyword>
<dbReference type="InterPro" id="IPR011606">
    <property type="entry name" value="Brnchd-chn_aa_trnsp_permease"/>
</dbReference>
<dbReference type="AlphaFoldDB" id="A0A0V8JMJ8"/>
<dbReference type="GO" id="GO:0005886">
    <property type="term" value="C:plasma membrane"/>
    <property type="evidence" value="ECO:0007669"/>
    <property type="project" value="UniProtKB-SubCell"/>
</dbReference>